<dbReference type="NCBIfam" id="TIGR00506">
    <property type="entry name" value="ribB"/>
    <property type="match status" value="1"/>
</dbReference>
<dbReference type="InterPro" id="IPR032677">
    <property type="entry name" value="GTP_cyclohydro_II"/>
</dbReference>
<feature type="binding site" evidence="13">
    <location>
        <position position="260"/>
    </location>
    <ligand>
        <name>Zn(2+)</name>
        <dbReference type="ChEBI" id="CHEBI:29105"/>
        <note>catalytic</note>
    </ligand>
</feature>
<feature type="binding site" evidence="13">
    <location>
        <position position="276"/>
    </location>
    <ligand>
        <name>GTP</name>
        <dbReference type="ChEBI" id="CHEBI:37565"/>
    </ligand>
</feature>
<dbReference type="PIRSF" id="PIRSF001259">
    <property type="entry name" value="RibA"/>
    <property type="match status" value="1"/>
</dbReference>
<feature type="binding site" evidence="13">
    <location>
        <position position="355"/>
    </location>
    <ligand>
        <name>GTP</name>
        <dbReference type="ChEBI" id="CHEBI:37565"/>
    </ligand>
</feature>
<comment type="function">
    <text evidence="13">Catalyzes the conversion of GTP to 2,5-diamino-6-ribosylamino-4(3H)-pyrimidinone 5'-phosphate (DARP), formate and pyrophosphate.</text>
</comment>
<dbReference type="InterPro" id="IPR017945">
    <property type="entry name" value="DHBP_synth_RibB-like_a/b_dom"/>
</dbReference>
<keyword evidence="8 13" id="KW-0547">Nucleotide-binding</keyword>
<comment type="catalytic activity">
    <reaction evidence="12 13">
        <text>GTP + 4 H2O = 2,5-diamino-6-hydroxy-4-(5-phosphoribosylamino)-pyrimidine + formate + 2 phosphate + 3 H(+)</text>
        <dbReference type="Rhea" id="RHEA:23704"/>
        <dbReference type="ChEBI" id="CHEBI:15377"/>
        <dbReference type="ChEBI" id="CHEBI:15378"/>
        <dbReference type="ChEBI" id="CHEBI:15740"/>
        <dbReference type="ChEBI" id="CHEBI:37565"/>
        <dbReference type="ChEBI" id="CHEBI:43474"/>
        <dbReference type="ChEBI" id="CHEBI:58614"/>
        <dbReference type="EC" id="3.5.4.25"/>
    </reaction>
</comment>
<evidence type="ECO:0000256" key="8">
    <source>
        <dbReference type="ARBA" id="ARBA00022741"/>
    </source>
</evidence>
<dbReference type="InterPro" id="IPR000926">
    <property type="entry name" value="RibA"/>
</dbReference>
<comment type="catalytic activity">
    <reaction evidence="1">
        <text>D-ribulose 5-phosphate = (2S)-2-hydroxy-3-oxobutyl phosphate + formate + H(+)</text>
        <dbReference type="Rhea" id="RHEA:18457"/>
        <dbReference type="ChEBI" id="CHEBI:15378"/>
        <dbReference type="ChEBI" id="CHEBI:15740"/>
        <dbReference type="ChEBI" id="CHEBI:58121"/>
        <dbReference type="ChEBI" id="CHEBI:58830"/>
        <dbReference type="EC" id="4.1.99.12"/>
    </reaction>
</comment>
<dbReference type="GO" id="GO:0008270">
    <property type="term" value="F:zinc ion binding"/>
    <property type="evidence" value="ECO:0007669"/>
    <property type="project" value="UniProtKB-UniRule"/>
</dbReference>
<feature type="binding site" evidence="13">
    <location>
        <position position="320"/>
    </location>
    <ligand>
        <name>GTP</name>
        <dbReference type="ChEBI" id="CHEBI:37565"/>
    </ligand>
</feature>
<keyword evidence="7 13" id="KW-0479">Metal-binding</keyword>
<feature type="active site" description="Nucleophile" evidence="13">
    <location>
        <position position="334"/>
    </location>
</feature>
<feature type="binding site" evidence="13">
    <location>
        <position position="271"/>
    </location>
    <ligand>
        <name>Zn(2+)</name>
        <dbReference type="ChEBI" id="CHEBI:29105"/>
        <note>catalytic</note>
    </ligand>
</feature>
<dbReference type="PATRIC" id="fig|1423786.4.peg.1442"/>
<proteinExistence type="inferred from homology"/>
<evidence type="ECO:0000256" key="10">
    <source>
        <dbReference type="ARBA" id="ARBA00022833"/>
    </source>
</evidence>
<evidence type="ECO:0000313" key="15">
    <source>
        <dbReference type="EMBL" id="KRM45515.1"/>
    </source>
</evidence>
<gene>
    <name evidence="13" type="primary">ribA</name>
    <name evidence="15" type="ORF">FD47_GL001344</name>
</gene>
<organism evidence="15 16">
    <name type="scientific">Lentilactobacillus parafarraginis DSM 18390 = JCM 14109</name>
    <dbReference type="NCBI Taxonomy" id="1423786"/>
    <lineage>
        <taxon>Bacteria</taxon>
        <taxon>Bacillati</taxon>
        <taxon>Bacillota</taxon>
        <taxon>Bacilli</taxon>
        <taxon>Lactobacillales</taxon>
        <taxon>Lactobacillaceae</taxon>
        <taxon>Lentilactobacillus</taxon>
    </lineage>
</organism>
<dbReference type="GO" id="GO:0005829">
    <property type="term" value="C:cytosol"/>
    <property type="evidence" value="ECO:0007669"/>
    <property type="project" value="TreeGrafter"/>
</dbReference>
<evidence type="ECO:0000256" key="13">
    <source>
        <dbReference type="HAMAP-Rule" id="MF_00179"/>
    </source>
</evidence>
<dbReference type="Pfam" id="PF00925">
    <property type="entry name" value="GTP_cyclohydro2"/>
    <property type="match status" value="1"/>
</dbReference>
<keyword evidence="9 13" id="KW-0378">Hydrolase</keyword>
<dbReference type="HAMAP" id="MF_00179">
    <property type="entry name" value="RibA"/>
    <property type="match status" value="1"/>
</dbReference>
<dbReference type="SUPFAM" id="SSF142695">
    <property type="entry name" value="RibA-like"/>
    <property type="match status" value="1"/>
</dbReference>
<dbReference type="PANTHER" id="PTHR21327:SF18">
    <property type="entry name" value="3,4-DIHYDROXY-2-BUTANONE 4-PHOSPHATE SYNTHASE"/>
    <property type="match status" value="1"/>
</dbReference>
<reference evidence="15 16" key="1">
    <citation type="journal article" date="2015" name="Genome Announc.">
        <title>Expanding the biotechnology potential of lactobacilli through comparative genomics of 213 strains and associated genera.</title>
        <authorList>
            <person name="Sun Z."/>
            <person name="Harris H.M."/>
            <person name="McCann A."/>
            <person name="Guo C."/>
            <person name="Argimon S."/>
            <person name="Zhang W."/>
            <person name="Yang X."/>
            <person name="Jeffery I.B."/>
            <person name="Cooney J.C."/>
            <person name="Kagawa T.F."/>
            <person name="Liu W."/>
            <person name="Song Y."/>
            <person name="Salvetti E."/>
            <person name="Wrobel A."/>
            <person name="Rasinkangas P."/>
            <person name="Parkhill J."/>
            <person name="Rea M.C."/>
            <person name="O'Sullivan O."/>
            <person name="Ritari J."/>
            <person name="Douillard F.P."/>
            <person name="Paul Ross R."/>
            <person name="Yang R."/>
            <person name="Briner A.E."/>
            <person name="Felis G.E."/>
            <person name="de Vos W.M."/>
            <person name="Barrangou R."/>
            <person name="Klaenhammer T.R."/>
            <person name="Caufield P.W."/>
            <person name="Cui Y."/>
            <person name="Zhang H."/>
            <person name="O'Toole P.W."/>
        </authorList>
    </citation>
    <scope>NUCLEOTIDE SEQUENCE [LARGE SCALE GENOMIC DNA]</scope>
    <source>
        <strain evidence="15 16">DSM 18390</strain>
    </source>
</reference>
<protein>
    <recommendedName>
        <fullName evidence="13">GTP cyclohydrolase-2</fullName>
        <ecNumber evidence="13">3.5.4.25</ecNumber>
    </recommendedName>
    <alternativeName>
        <fullName evidence="13">GTP cyclohydrolase II</fullName>
    </alternativeName>
</protein>
<dbReference type="GO" id="GO:0003935">
    <property type="term" value="F:GTP cyclohydrolase II activity"/>
    <property type="evidence" value="ECO:0007669"/>
    <property type="project" value="UniProtKB-UniRule"/>
</dbReference>
<dbReference type="AlphaFoldDB" id="A0A0R1Z0W0"/>
<evidence type="ECO:0000313" key="16">
    <source>
        <dbReference type="Proteomes" id="UP000051010"/>
    </source>
</evidence>
<feature type="binding site" evidence="13">
    <location>
        <position position="360"/>
    </location>
    <ligand>
        <name>GTP</name>
        <dbReference type="ChEBI" id="CHEBI:37565"/>
    </ligand>
</feature>
<dbReference type="Pfam" id="PF00926">
    <property type="entry name" value="DHBP_synthase"/>
    <property type="match status" value="1"/>
</dbReference>
<evidence type="ECO:0000256" key="3">
    <source>
        <dbReference type="ARBA" id="ARBA00004853"/>
    </source>
</evidence>
<evidence type="ECO:0000256" key="7">
    <source>
        <dbReference type="ARBA" id="ARBA00022723"/>
    </source>
</evidence>
<comment type="function">
    <text evidence="2">Catalyzes the conversion of D-ribulose 5-phosphate to formate and 3,4-dihydroxy-2-butanone 4-phosphate.</text>
</comment>
<evidence type="ECO:0000256" key="6">
    <source>
        <dbReference type="ARBA" id="ARBA00022619"/>
    </source>
</evidence>
<keyword evidence="11 13" id="KW-0342">GTP-binding</keyword>
<dbReference type="GO" id="GO:0005525">
    <property type="term" value="F:GTP binding"/>
    <property type="evidence" value="ECO:0007669"/>
    <property type="project" value="UniProtKB-KW"/>
</dbReference>
<evidence type="ECO:0000256" key="12">
    <source>
        <dbReference type="ARBA" id="ARBA00049295"/>
    </source>
</evidence>
<comment type="pathway">
    <text evidence="3 13">Cofactor biosynthesis; riboflavin biosynthesis; 5-amino-6-(D-ribitylamino)uracil from GTP: step 1/4.</text>
</comment>
<dbReference type="RefSeq" id="WP_054732438.1">
    <property type="nucleotide sequence ID" value="NZ_AZFZ01000003.1"/>
</dbReference>
<evidence type="ECO:0000256" key="2">
    <source>
        <dbReference type="ARBA" id="ARBA00002284"/>
    </source>
</evidence>
<dbReference type="UniPathway" id="UPA00275">
    <property type="reaction ID" value="UER00399"/>
</dbReference>
<keyword evidence="10 13" id="KW-0862">Zinc</keyword>
<dbReference type="GO" id="GO:0008686">
    <property type="term" value="F:3,4-dihydroxy-2-butanone-4-phosphate synthase activity"/>
    <property type="evidence" value="ECO:0007669"/>
    <property type="project" value="UniProtKB-EC"/>
</dbReference>
<feature type="binding site" evidence="13">
    <location>
        <begin position="255"/>
        <end position="259"/>
    </location>
    <ligand>
        <name>GTP</name>
        <dbReference type="ChEBI" id="CHEBI:37565"/>
    </ligand>
</feature>
<dbReference type="EMBL" id="AZFZ01000003">
    <property type="protein sequence ID" value="KRM45515.1"/>
    <property type="molecule type" value="Genomic_DNA"/>
</dbReference>
<dbReference type="GO" id="GO:0009231">
    <property type="term" value="P:riboflavin biosynthetic process"/>
    <property type="evidence" value="ECO:0007669"/>
    <property type="project" value="UniProtKB-UniRule"/>
</dbReference>
<feature type="binding site" evidence="13">
    <location>
        <position position="273"/>
    </location>
    <ligand>
        <name>Zn(2+)</name>
        <dbReference type="ChEBI" id="CHEBI:29105"/>
        <note>catalytic</note>
    </ligand>
</feature>
<dbReference type="FunFam" id="3.40.50.10990:FF:000002">
    <property type="entry name" value="GTP cyclohydrolase-2"/>
    <property type="match status" value="1"/>
</dbReference>
<dbReference type="CDD" id="cd00641">
    <property type="entry name" value="GTP_cyclohydro2"/>
    <property type="match status" value="1"/>
</dbReference>
<evidence type="ECO:0000256" key="4">
    <source>
        <dbReference type="ARBA" id="ARBA00004904"/>
    </source>
</evidence>
<feature type="active site" description="Proton acceptor" evidence="13">
    <location>
        <position position="332"/>
    </location>
</feature>
<comment type="cofactor">
    <cofactor evidence="13">
        <name>Zn(2+)</name>
        <dbReference type="ChEBI" id="CHEBI:29105"/>
    </cofactor>
    <text evidence="13">Binds 1 zinc ion per subunit.</text>
</comment>
<accession>A0A0R1Z0W0</accession>
<dbReference type="InterPro" id="IPR036144">
    <property type="entry name" value="RibA-like_sf"/>
</dbReference>
<dbReference type="Gene3D" id="3.90.870.10">
    <property type="entry name" value="DHBP synthase"/>
    <property type="match status" value="1"/>
</dbReference>
<dbReference type="InterPro" id="IPR000422">
    <property type="entry name" value="DHBP_synthase_RibB"/>
</dbReference>
<evidence type="ECO:0000256" key="1">
    <source>
        <dbReference type="ARBA" id="ARBA00000141"/>
    </source>
</evidence>
<comment type="similarity">
    <text evidence="5">In the N-terminal section; belongs to the DHBP synthase family.</text>
</comment>
<dbReference type="PANTHER" id="PTHR21327">
    <property type="entry name" value="GTP CYCLOHYDROLASE II-RELATED"/>
    <property type="match status" value="1"/>
</dbReference>
<evidence type="ECO:0000256" key="9">
    <source>
        <dbReference type="ARBA" id="ARBA00022801"/>
    </source>
</evidence>
<name>A0A0R1Z0W0_9LACO</name>
<keyword evidence="6 13" id="KW-0686">Riboflavin biosynthesis</keyword>
<dbReference type="NCBIfam" id="TIGR00505">
    <property type="entry name" value="ribA"/>
    <property type="match status" value="1"/>
</dbReference>
<feature type="domain" description="GTP cyclohydrolase II" evidence="14">
    <location>
        <begin position="214"/>
        <end position="375"/>
    </location>
</feature>
<dbReference type="EC" id="3.5.4.25" evidence="13"/>
<dbReference type="NCBIfam" id="NF001591">
    <property type="entry name" value="PRK00393.1"/>
    <property type="match status" value="1"/>
</dbReference>
<dbReference type="Gene3D" id="3.40.50.10990">
    <property type="entry name" value="GTP cyclohydrolase II"/>
    <property type="match status" value="1"/>
</dbReference>
<feature type="binding site" evidence="13">
    <location>
        <begin position="298"/>
        <end position="300"/>
    </location>
    <ligand>
        <name>GTP</name>
        <dbReference type="ChEBI" id="CHEBI:37565"/>
    </ligand>
</feature>
<comment type="caution">
    <text evidence="15">The sequence shown here is derived from an EMBL/GenBank/DDBJ whole genome shotgun (WGS) entry which is preliminary data.</text>
</comment>
<comment type="pathway">
    <text evidence="4">Cofactor biosynthesis; riboflavin biosynthesis; 2-hydroxy-3-oxobutyl phosphate from D-ribulose 5-phosphate: step 1/1.</text>
</comment>
<evidence type="ECO:0000256" key="11">
    <source>
        <dbReference type="ARBA" id="ARBA00023134"/>
    </source>
</evidence>
<evidence type="ECO:0000256" key="5">
    <source>
        <dbReference type="ARBA" id="ARBA00005520"/>
    </source>
</evidence>
<evidence type="ECO:0000259" key="14">
    <source>
        <dbReference type="Pfam" id="PF00925"/>
    </source>
</evidence>
<dbReference type="SUPFAM" id="SSF55821">
    <property type="entry name" value="YrdC/RibB"/>
    <property type="match status" value="1"/>
</dbReference>
<dbReference type="Proteomes" id="UP000051010">
    <property type="component" value="Unassembled WGS sequence"/>
</dbReference>
<sequence length="405" mass="44420">MNEQTIKKVETALAELKAGKLIIVADSVDREAEGDMIGLAEKVSPKNVNQMVTKARGLLCVPMGAEVAHRLNLGPMIPDSSDAFGTAFTTTLDAKTASTGISAFDRADTIHQLANGTSTWDDFYHPGHIFPLIARKNGVYERQGHTEAAVDLARLAGGSPVAYICEILKKNGKMARRKDLKAIAEGNQMTLLTIDEIIGYRRYRDAQQIKSITTVNLPTRYGDFTLEAFDTGDDSEPTLLISKGNLAGDAPLLTRLHSECLTGDILGSKRCDCGPQLQEALRRIQRNGRGAVLYLRQEGRGIGLANKLKAYALQEQGFDTVQANEHLGLPIDDRNYEIAAAILKRKGVSQVRLMTNNPDKIHQLAEYGIQTTERISLEVGLTPENKNYLLTKKTKLNHLLKEVGN</sequence>
<comment type="similarity">
    <text evidence="13">Belongs to the GTP cyclohydrolase II family.</text>
</comment>